<dbReference type="AlphaFoldDB" id="A0A1H4U6E7"/>
<dbReference type="OrthoDB" id="122393at2"/>
<proteinExistence type="predicted"/>
<organism evidence="1 2">
    <name type="scientific">Terriglobus roseus</name>
    <dbReference type="NCBI Taxonomy" id="392734"/>
    <lineage>
        <taxon>Bacteria</taxon>
        <taxon>Pseudomonadati</taxon>
        <taxon>Acidobacteriota</taxon>
        <taxon>Terriglobia</taxon>
        <taxon>Terriglobales</taxon>
        <taxon>Acidobacteriaceae</taxon>
        <taxon>Terriglobus</taxon>
    </lineage>
</organism>
<dbReference type="Proteomes" id="UP000182409">
    <property type="component" value="Unassembled WGS sequence"/>
</dbReference>
<dbReference type="RefSeq" id="WP_074655642.1">
    <property type="nucleotide sequence ID" value="NZ_FNSD01000001.1"/>
</dbReference>
<name>A0A1H4U6E7_9BACT</name>
<dbReference type="EMBL" id="FNSD01000001">
    <property type="protein sequence ID" value="SEC64289.1"/>
    <property type="molecule type" value="Genomic_DNA"/>
</dbReference>
<evidence type="ECO:0000313" key="2">
    <source>
        <dbReference type="Proteomes" id="UP000182409"/>
    </source>
</evidence>
<gene>
    <name evidence="1" type="ORF">SAMN05443244_3974</name>
</gene>
<evidence type="ECO:0000313" key="1">
    <source>
        <dbReference type="EMBL" id="SEC64289.1"/>
    </source>
</evidence>
<reference evidence="1 2" key="1">
    <citation type="submission" date="2016-10" db="EMBL/GenBank/DDBJ databases">
        <authorList>
            <person name="de Groot N.N."/>
        </authorList>
    </citation>
    <scope>NUCLEOTIDE SEQUENCE [LARGE SCALE GENOMIC DNA]</scope>
    <source>
        <strain evidence="1 2">AB35.6</strain>
    </source>
</reference>
<sequence>MFKSTQLTNALLALIAVALIAIAIRPYLSPVPVVAQSGNADPIYVEPGVFMLRQPEGGQVLGKVTVNLRTGSVWGFPTGSPDPYPMSQMDSKPQVSHAIPMGRFALGEVGK</sequence>
<protein>
    <submittedName>
        <fullName evidence="1">Uncharacterized protein</fullName>
    </submittedName>
</protein>
<accession>A0A1H4U6E7</accession>